<sequence>MTGTNVYAAKKALFDGLTVLAAEGQPLAGIQVAYAFPGNVELECIYGGGVRFTQEDATAEHWVVTDEIALVSVYFRVHRKEPGAVALTDARAAEMLGITVDVLRAYPSLGGGMTVTGITQGQGDYDQPQDECLTILSAQVSVRSQLTYGAV</sequence>
<keyword evidence="2" id="KW-1185">Reference proteome</keyword>
<organism evidence="1 2">
    <name type="scientific">Micromonospora aurantiaca</name>
    <name type="common">nom. illeg.</name>
    <dbReference type="NCBI Taxonomy" id="47850"/>
    <lineage>
        <taxon>Bacteria</taxon>
        <taxon>Bacillati</taxon>
        <taxon>Actinomycetota</taxon>
        <taxon>Actinomycetes</taxon>
        <taxon>Micromonosporales</taxon>
        <taxon>Micromonosporaceae</taxon>
        <taxon>Micromonospora</taxon>
    </lineage>
</organism>
<protein>
    <recommendedName>
        <fullName evidence="3">DUF3168 domain-containing protein</fullName>
    </recommendedName>
</protein>
<proteinExistence type="predicted"/>
<gene>
    <name evidence="1" type="ORF">F6X54_15920</name>
</gene>
<dbReference type="RefSeq" id="WP_151013296.1">
    <property type="nucleotide sequence ID" value="NZ_CBDRJA010000012.1"/>
</dbReference>
<name>A0ABQ6UGD3_9ACTN</name>
<evidence type="ECO:0008006" key="3">
    <source>
        <dbReference type="Google" id="ProtNLM"/>
    </source>
</evidence>
<reference evidence="1 2" key="1">
    <citation type="submission" date="2019-09" db="EMBL/GenBank/DDBJ databases">
        <title>High taxonomic diversity of Micromonospora strains isolated from Medicago sativa nodules in different geographical locations.</title>
        <authorList>
            <person name="Martinez-Hidalgo P."/>
            <person name="Flores-Felix J.D."/>
            <person name="Velazquez E."/>
            <person name="Brau L."/>
            <person name="Trujillo M.E."/>
            <person name="Martinez-Molina E."/>
        </authorList>
    </citation>
    <scope>NUCLEOTIDE SEQUENCE [LARGE SCALE GENOMIC DNA]</scope>
    <source>
        <strain evidence="1 2">ALFB5</strain>
    </source>
</reference>
<comment type="caution">
    <text evidence="1">The sequence shown here is derived from an EMBL/GenBank/DDBJ whole genome shotgun (WGS) entry which is preliminary data.</text>
</comment>
<dbReference type="EMBL" id="WAAR01000066">
    <property type="protein sequence ID" value="KAB1111961.1"/>
    <property type="molecule type" value="Genomic_DNA"/>
</dbReference>
<dbReference type="Proteomes" id="UP000471364">
    <property type="component" value="Unassembled WGS sequence"/>
</dbReference>
<evidence type="ECO:0000313" key="1">
    <source>
        <dbReference type="EMBL" id="KAB1111961.1"/>
    </source>
</evidence>
<evidence type="ECO:0000313" key="2">
    <source>
        <dbReference type="Proteomes" id="UP000471364"/>
    </source>
</evidence>
<accession>A0ABQ6UGD3</accession>